<feature type="region of interest" description="Disordered" evidence="1">
    <location>
        <begin position="1"/>
        <end position="30"/>
    </location>
</feature>
<reference evidence="5 6" key="1">
    <citation type="journal article" date="2009" name="Int. J. Syst. Evol. Microbiol.">
        <title>Transfer of Teichococcus ludipueritiae and Muricoccus roseus to the genus Roseomonas, as Roseomonas ludipueritiae comb. nov. and Roseomonas rosea comb. nov., respectively, and emended description of the genus Roseomonas.</title>
        <authorList>
            <person name="Sanchez-Porro C."/>
            <person name="Gallego V."/>
            <person name="Busse H.J."/>
            <person name="Kampfer P."/>
            <person name="Ventosa A."/>
        </authorList>
    </citation>
    <scope>NUCLEOTIDE SEQUENCE [LARGE SCALE GENOMIC DNA]</scope>
    <source>
        <strain evidence="5 6">DSM 14915</strain>
    </source>
</reference>
<organism evidence="5 6">
    <name type="scientific">Pseudoroseomonas ludipueritiae</name>
    <dbReference type="NCBI Taxonomy" id="198093"/>
    <lineage>
        <taxon>Bacteria</taxon>
        <taxon>Pseudomonadati</taxon>
        <taxon>Pseudomonadota</taxon>
        <taxon>Alphaproteobacteria</taxon>
        <taxon>Acetobacterales</taxon>
        <taxon>Acetobacteraceae</taxon>
        <taxon>Pseudoroseomonas</taxon>
    </lineage>
</organism>
<dbReference type="SUPFAM" id="SSF141868">
    <property type="entry name" value="EAL domain-like"/>
    <property type="match status" value="1"/>
</dbReference>
<dbReference type="InterPro" id="IPR052155">
    <property type="entry name" value="Biofilm_reg_signaling"/>
</dbReference>
<comment type="caution">
    <text evidence="5">The sequence shown here is derived from an EMBL/GenBank/DDBJ whole genome shotgun (WGS) entry which is preliminary data.</text>
</comment>
<proteinExistence type="predicted"/>
<keyword evidence="2" id="KW-0812">Transmembrane</keyword>
<dbReference type="CDD" id="cd01948">
    <property type="entry name" value="EAL"/>
    <property type="match status" value="1"/>
</dbReference>
<evidence type="ECO:0000259" key="4">
    <source>
        <dbReference type="PROSITE" id="PS50887"/>
    </source>
</evidence>
<keyword evidence="6" id="KW-1185">Reference proteome</keyword>
<dbReference type="InterPro" id="IPR000160">
    <property type="entry name" value="GGDEF_dom"/>
</dbReference>
<dbReference type="PANTHER" id="PTHR44757:SF2">
    <property type="entry name" value="BIOFILM ARCHITECTURE MAINTENANCE PROTEIN MBAA"/>
    <property type="match status" value="1"/>
</dbReference>
<sequence length="546" mass="59802">MTDDPVGYAAREGRRAHPRQGHEAPTHHTPPGRWADRLVIILACVVIFAIASHLELFERIFHFTRQHEEWQLDELVTLLMVGGLGLCVYSFRQARKLQREIGRRRDAEEEAERLALHDVLTGLPNRRQLIRAGRRLLARARRSGTTVAALYIDLDRFKPVNDLLGHHAGDQVLQEVGNRLKGLVREGDVVARLGGDEFALLAEIDEADGAARLARRVVQALRESMTIGDRQVVIGGSVGIALFPNDTQDGETLLQCADTAMYRAKAAGRGGFRFFEVGMDTAQRQRAQLEAELREGIARGEVVPYFQPLVDLSNGRPRRFEVLARWHHPWRGLIMPADFVPLAEDAGLIGELTLAIMRSAFTTAAAWPAPACIAVNLSALQLKDPGLAQVVLELLRETGLDPGRLELEVTESAVADNLDLAKETMDTLKAKGVSIALDDFGTGYSSLSNLRALPFDRIKIDRSFVTDLNENSDSGKLVAAIIRLGHSLGLTTTAEGIEDPEVAAALLRLGCNEGQGWLYGKAVPARDANAMMQAMTEAPLQGAGRA</sequence>
<accession>A0ABR7RCT4</accession>
<dbReference type="NCBIfam" id="TIGR00254">
    <property type="entry name" value="GGDEF"/>
    <property type="match status" value="1"/>
</dbReference>
<feature type="transmembrane region" description="Helical" evidence="2">
    <location>
        <begin position="34"/>
        <end position="54"/>
    </location>
</feature>
<evidence type="ECO:0000259" key="3">
    <source>
        <dbReference type="PROSITE" id="PS50883"/>
    </source>
</evidence>
<dbReference type="Gene3D" id="3.30.70.270">
    <property type="match status" value="1"/>
</dbReference>
<dbReference type="InterPro" id="IPR029787">
    <property type="entry name" value="Nucleotide_cyclase"/>
</dbReference>
<dbReference type="CDD" id="cd01949">
    <property type="entry name" value="GGDEF"/>
    <property type="match status" value="1"/>
</dbReference>
<dbReference type="Gene3D" id="3.20.20.450">
    <property type="entry name" value="EAL domain"/>
    <property type="match status" value="1"/>
</dbReference>
<dbReference type="Pfam" id="PF00990">
    <property type="entry name" value="GGDEF"/>
    <property type="match status" value="1"/>
</dbReference>
<dbReference type="Pfam" id="PF00563">
    <property type="entry name" value="EAL"/>
    <property type="match status" value="1"/>
</dbReference>
<evidence type="ECO:0000256" key="1">
    <source>
        <dbReference type="SAM" id="MobiDB-lite"/>
    </source>
</evidence>
<dbReference type="InterPro" id="IPR043128">
    <property type="entry name" value="Rev_trsase/Diguanyl_cyclase"/>
</dbReference>
<dbReference type="PANTHER" id="PTHR44757">
    <property type="entry name" value="DIGUANYLATE CYCLASE DGCP"/>
    <property type="match status" value="1"/>
</dbReference>
<dbReference type="SMART" id="SM00267">
    <property type="entry name" value="GGDEF"/>
    <property type="match status" value="1"/>
</dbReference>
<keyword evidence="2" id="KW-1133">Transmembrane helix</keyword>
<dbReference type="InterPro" id="IPR001633">
    <property type="entry name" value="EAL_dom"/>
</dbReference>
<dbReference type="SUPFAM" id="SSF55073">
    <property type="entry name" value="Nucleotide cyclase"/>
    <property type="match status" value="1"/>
</dbReference>
<dbReference type="Proteomes" id="UP000603940">
    <property type="component" value="Unassembled WGS sequence"/>
</dbReference>
<dbReference type="InterPro" id="IPR035919">
    <property type="entry name" value="EAL_sf"/>
</dbReference>
<dbReference type="PROSITE" id="PS50883">
    <property type="entry name" value="EAL"/>
    <property type="match status" value="1"/>
</dbReference>
<dbReference type="PROSITE" id="PS50887">
    <property type="entry name" value="GGDEF"/>
    <property type="match status" value="1"/>
</dbReference>
<protein>
    <submittedName>
        <fullName evidence="5">EAL domain-containing protein</fullName>
    </submittedName>
</protein>
<evidence type="ECO:0000313" key="6">
    <source>
        <dbReference type="Proteomes" id="UP000603940"/>
    </source>
</evidence>
<dbReference type="EMBL" id="JACTUZ010000152">
    <property type="protein sequence ID" value="MBC9179489.1"/>
    <property type="molecule type" value="Genomic_DNA"/>
</dbReference>
<feature type="domain" description="GGDEF" evidence="4">
    <location>
        <begin position="145"/>
        <end position="277"/>
    </location>
</feature>
<evidence type="ECO:0000256" key="2">
    <source>
        <dbReference type="SAM" id="Phobius"/>
    </source>
</evidence>
<keyword evidence="2" id="KW-0472">Membrane</keyword>
<evidence type="ECO:0000313" key="5">
    <source>
        <dbReference type="EMBL" id="MBC9179489.1"/>
    </source>
</evidence>
<feature type="compositionally biased region" description="Basic and acidic residues" evidence="1">
    <location>
        <begin position="11"/>
        <end position="26"/>
    </location>
</feature>
<gene>
    <name evidence="5" type="ORF">IBL25_21330</name>
</gene>
<dbReference type="RefSeq" id="WP_187780518.1">
    <property type="nucleotide sequence ID" value="NZ_JACTUZ010000152.1"/>
</dbReference>
<name>A0ABR7RCT4_9PROT</name>
<dbReference type="SMART" id="SM00052">
    <property type="entry name" value="EAL"/>
    <property type="match status" value="1"/>
</dbReference>
<feature type="domain" description="EAL" evidence="3">
    <location>
        <begin position="286"/>
        <end position="536"/>
    </location>
</feature>